<dbReference type="AlphaFoldDB" id="T0JRU9"/>
<sequence>MNTSGDLIYYQPMTYDLDYNLSILL</sequence>
<reference evidence="2" key="1">
    <citation type="journal article" date="2013" name="Mol. Plant Microbe Interact.">
        <title>Global aspects of pacC regulation of pathogenicity genes in Colletotrichum gloeosporioides as revealed by transcriptome analysis.</title>
        <authorList>
            <person name="Alkan N."/>
            <person name="Meng X."/>
            <person name="Friedlander G."/>
            <person name="Reuveni E."/>
            <person name="Sukno S."/>
            <person name="Sherman A."/>
            <person name="Thon M."/>
            <person name="Fluhr R."/>
            <person name="Prusky D."/>
        </authorList>
    </citation>
    <scope>NUCLEOTIDE SEQUENCE [LARGE SCALE GENOMIC DNA]</scope>
    <source>
        <strain evidence="2">Cg-14</strain>
    </source>
</reference>
<organism evidence="1 2">
    <name type="scientific">Colletotrichum gloeosporioides (strain Cg-14)</name>
    <name type="common">Anthracnose fungus</name>
    <name type="synonym">Glomerella cingulata</name>
    <dbReference type="NCBI Taxonomy" id="1237896"/>
    <lineage>
        <taxon>Eukaryota</taxon>
        <taxon>Fungi</taxon>
        <taxon>Dikarya</taxon>
        <taxon>Ascomycota</taxon>
        <taxon>Pezizomycotina</taxon>
        <taxon>Sordariomycetes</taxon>
        <taxon>Hypocreomycetidae</taxon>
        <taxon>Glomerellales</taxon>
        <taxon>Glomerellaceae</taxon>
        <taxon>Colletotrichum</taxon>
        <taxon>Colletotrichum gloeosporioides species complex</taxon>
    </lineage>
</organism>
<name>T0JRU9_COLGC</name>
<evidence type="ECO:0000313" key="1">
    <source>
        <dbReference type="EMBL" id="EQB43078.1"/>
    </source>
</evidence>
<dbReference type="HOGENOM" id="CLU_3419414_0_0_1"/>
<dbReference type="Proteomes" id="UP000015530">
    <property type="component" value="Unassembled WGS sequence"/>
</dbReference>
<comment type="caution">
    <text evidence="1">The sequence shown here is derived from an EMBL/GenBank/DDBJ whole genome shotgun (WGS) entry which is preliminary data.</text>
</comment>
<protein>
    <submittedName>
        <fullName evidence="1">Uncharacterized protein</fullName>
    </submittedName>
</protein>
<dbReference type="EMBL" id="AMYD01004504">
    <property type="protein sequence ID" value="EQB43078.1"/>
    <property type="molecule type" value="Genomic_DNA"/>
</dbReference>
<gene>
    <name evidence="1" type="ORF">CGLO_18333</name>
</gene>
<evidence type="ECO:0000313" key="2">
    <source>
        <dbReference type="Proteomes" id="UP000015530"/>
    </source>
</evidence>
<proteinExistence type="predicted"/>
<accession>T0JRU9</accession>